<evidence type="ECO:0000313" key="2">
    <source>
        <dbReference type="EMBL" id="KAG7301801.1"/>
    </source>
</evidence>
<reference evidence="2 3" key="1">
    <citation type="submission" date="2021-06" db="EMBL/GenBank/DDBJ databases">
        <title>A haploid diamondback moth (Plutella xylostella L.) genome assembly resolves 31 chromosomes and identifies a diamide resistance mutation.</title>
        <authorList>
            <person name="Ward C.M."/>
            <person name="Perry K.D."/>
            <person name="Baker G."/>
            <person name="Powis K."/>
            <person name="Heckel D.G."/>
            <person name="Baxter S.W."/>
        </authorList>
    </citation>
    <scope>NUCLEOTIDE SEQUENCE [LARGE SCALE GENOMIC DNA]</scope>
    <source>
        <strain evidence="2 3">LV</strain>
        <tissue evidence="2">Single pupa</tissue>
    </source>
</reference>
<dbReference type="EMBL" id="JAHIBW010000019">
    <property type="protein sequence ID" value="KAG7301801.1"/>
    <property type="molecule type" value="Genomic_DNA"/>
</dbReference>
<dbReference type="InterPro" id="IPR041966">
    <property type="entry name" value="LOTUS-like"/>
</dbReference>
<dbReference type="PROSITE" id="PS51644">
    <property type="entry name" value="HTH_OST"/>
    <property type="match status" value="1"/>
</dbReference>
<feature type="domain" description="HTH OST-type" evidence="1">
    <location>
        <begin position="4"/>
        <end position="79"/>
    </location>
</feature>
<dbReference type="Pfam" id="PF12872">
    <property type="entry name" value="OST-HTH"/>
    <property type="match status" value="1"/>
</dbReference>
<organism evidence="2 3">
    <name type="scientific">Plutella xylostella</name>
    <name type="common">Diamondback moth</name>
    <name type="synonym">Plutella maculipennis</name>
    <dbReference type="NCBI Taxonomy" id="51655"/>
    <lineage>
        <taxon>Eukaryota</taxon>
        <taxon>Metazoa</taxon>
        <taxon>Ecdysozoa</taxon>
        <taxon>Arthropoda</taxon>
        <taxon>Hexapoda</taxon>
        <taxon>Insecta</taxon>
        <taxon>Pterygota</taxon>
        <taxon>Neoptera</taxon>
        <taxon>Endopterygota</taxon>
        <taxon>Lepidoptera</taxon>
        <taxon>Glossata</taxon>
        <taxon>Ditrysia</taxon>
        <taxon>Yponomeutoidea</taxon>
        <taxon>Plutellidae</taxon>
        <taxon>Plutella</taxon>
    </lineage>
</organism>
<proteinExistence type="predicted"/>
<protein>
    <recommendedName>
        <fullName evidence="1">HTH OST-type domain-containing protein</fullName>
    </recommendedName>
</protein>
<evidence type="ECO:0000313" key="3">
    <source>
        <dbReference type="Proteomes" id="UP000823941"/>
    </source>
</evidence>
<name>A0ABQ7Q9D7_PLUXY</name>
<dbReference type="Proteomes" id="UP000823941">
    <property type="component" value="Chromosome 19"/>
</dbReference>
<dbReference type="InterPro" id="IPR025605">
    <property type="entry name" value="OST-HTH/LOTUS_dom"/>
</dbReference>
<dbReference type="Gene3D" id="3.30.420.610">
    <property type="entry name" value="LOTUS domain-like"/>
    <property type="match status" value="1"/>
</dbReference>
<comment type="caution">
    <text evidence="2">The sequence shown here is derived from an EMBL/GenBank/DDBJ whole genome shotgun (WGS) entry which is preliminary data.</text>
</comment>
<evidence type="ECO:0000259" key="1">
    <source>
        <dbReference type="PROSITE" id="PS51644"/>
    </source>
</evidence>
<gene>
    <name evidence="2" type="ORF">JYU34_014830</name>
</gene>
<sequence>MGSELDSLKATLRSLVVSCPTSVDVQALRRDYRNMMGEHIPIAKYGYRDLVTFLKERCSDSFLLQGSPANPTVTLIVPDTLKHIDKFVRKQKIPSTAKL</sequence>
<accession>A0ABQ7Q9D7</accession>
<keyword evidence="3" id="KW-1185">Reference proteome</keyword>